<reference evidence="2" key="1">
    <citation type="journal article" date="2014" name="Front. Microbiol.">
        <title>High frequency of phylogenetically diverse reductive dehalogenase-homologous genes in deep subseafloor sedimentary metagenomes.</title>
        <authorList>
            <person name="Kawai M."/>
            <person name="Futagami T."/>
            <person name="Toyoda A."/>
            <person name="Takaki Y."/>
            <person name="Nishi S."/>
            <person name="Hori S."/>
            <person name="Arai W."/>
            <person name="Tsubouchi T."/>
            <person name="Morono Y."/>
            <person name="Uchiyama I."/>
            <person name="Ito T."/>
            <person name="Fujiyama A."/>
            <person name="Inagaki F."/>
            <person name="Takami H."/>
        </authorList>
    </citation>
    <scope>NUCLEOTIDE SEQUENCE</scope>
    <source>
        <strain evidence="2">Expedition CK06-06</strain>
    </source>
</reference>
<feature type="non-terminal residue" evidence="2">
    <location>
        <position position="1"/>
    </location>
</feature>
<gene>
    <name evidence="2" type="ORF">S01H4_46068</name>
</gene>
<dbReference type="InterPro" id="IPR006190">
    <property type="entry name" value="SAF_AFP_Neu5Ac"/>
</dbReference>
<evidence type="ECO:0000313" key="2">
    <source>
        <dbReference type="EMBL" id="GAH03754.1"/>
    </source>
</evidence>
<organism evidence="2">
    <name type="scientific">marine sediment metagenome</name>
    <dbReference type="NCBI Taxonomy" id="412755"/>
    <lineage>
        <taxon>unclassified sequences</taxon>
        <taxon>metagenomes</taxon>
        <taxon>ecological metagenomes</taxon>
    </lineage>
</organism>
<name>X1DFA7_9ZZZZ</name>
<dbReference type="Gene3D" id="3.90.1210.10">
    <property type="entry name" value="Antifreeze-like/N-acetylneuraminic acid synthase C-terminal domain"/>
    <property type="match status" value="1"/>
</dbReference>
<dbReference type="Pfam" id="PF08666">
    <property type="entry name" value="SAF"/>
    <property type="match status" value="1"/>
</dbReference>
<evidence type="ECO:0000259" key="1">
    <source>
        <dbReference type="PROSITE" id="PS50844"/>
    </source>
</evidence>
<dbReference type="InterPro" id="IPR036732">
    <property type="entry name" value="AFP_Neu5c_C_sf"/>
</dbReference>
<dbReference type="CDD" id="cd11615">
    <property type="entry name" value="SAF_NeuB_like"/>
    <property type="match status" value="1"/>
</dbReference>
<dbReference type="PROSITE" id="PS50844">
    <property type="entry name" value="AFP_LIKE"/>
    <property type="match status" value="1"/>
</dbReference>
<dbReference type="InterPro" id="IPR013974">
    <property type="entry name" value="SAF"/>
</dbReference>
<protein>
    <recommendedName>
        <fullName evidence="1">AFP-like domain-containing protein</fullName>
    </recommendedName>
</protein>
<sequence length="54" mass="6167">AKKDIEKGTIIDEDMLIIKRPATGLSSVELDRIIGKKTKRHISKDEIFQLDMVE</sequence>
<dbReference type="InterPro" id="IPR057736">
    <property type="entry name" value="SAF_PseI/NeuA/NeuB"/>
</dbReference>
<dbReference type="SUPFAM" id="SSF51269">
    <property type="entry name" value="AFP III-like domain"/>
    <property type="match status" value="1"/>
</dbReference>
<accession>X1DFA7</accession>
<feature type="domain" description="AFP-like" evidence="1">
    <location>
        <begin position="1"/>
        <end position="54"/>
    </location>
</feature>
<comment type="caution">
    <text evidence="2">The sequence shown here is derived from an EMBL/GenBank/DDBJ whole genome shotgun (WGS) entry which is preliminary data.</text>
</comment>
<dbReference type="EMBL" id="BART01025701">
    <property type="protein sequence ID" value="GAH03754.1"/>
    <property type="molecule type" value="Genomic_DNA"/>
</dbReference>
<proteinExistence type="predicted"/>
<dbReference type="SMART" id="SM00858">
    <property type="entry name" value="SAF"/>
    <property type="match status" value="1"/>
</dbReference>
<dbReference type="AlphaFoldDB" id="X1DFA7"/>